<name>A0ABS5NGW1_TSUPA</name>
<keyword evidence="2" id="KW-1185">Reference proteome</keyword>
<sequence length="123" mass="12888">MILGNEGLGDAIRRANPDLAALPTPVAVTGPQKIVSDAQGRMTLTLRMCGPGADADGTRDGASLVARSFARTDNLGARVAALHFDNVDTGMRIVADPVDTALFATNTPLSDLRSQWRIDVGSK</sequence>
<comment type="caution">
    <text evidence="1">The sequence shown here is derived from an EMBL/GenBank/DDBJ whole genome shotgun (WGS) entry which is preliminary data.</text>
</comment>
<gene>
    <name evidence="1" type="ORF">KFZ73_20075</name>
</gene>
<reference evidence="1 2" key="1">
    <citation type="submission" date="2021-04" db="EMBL/GenBank/DDBJ databases">
        <title>Whole genome sequence analysis of a thiophenic sulfur metabolizing bacteria.</title>
        <authorList>
            <person name="Akhtar N."/>
            <person name="Akram J."/>
            <person name="Aslam A."/>
        </authorList>
    </citation>
    <scope>NUCLEOTIDE SEQUENCE [LARGE SCALE GENOMIC DNA]</scope>
    <source>
        <strain evidence="1 2">3OW</strain>
    </source>
</reference>
<evidence type="ECO:0000313" key="2">
    <source>
        <dbReference type="Proteomes" id="UP000676853"/>
    </source>
</evidence>
<dbReference type="EMBL" id="JAGXOE010000067">
    <property type="protein sequence ID" value="MBS4103531.1"/>
    <property type="molecule type" value="Genomic_DNA"/>
</dbReference>
<evidence type="ECO:0000313" key="1">
    <source>
        <dbReference type="EMBL" id="MBS4103531.1"/>
    </source>
</evidence>
<accession>A0ABS5NGW1</accession>
<organism evidence="1 2">
    <name type="scientific">Tsukamurella paurometabola</name>
    <name type="common">Corynebacterium paurometabolum</name>
    <dbReference type="NCBI Taxonomy" id="2061"/>
    <lineage>
        <taxon>Bacteria</taxon>
        <taxon>Bacillati</taxon>
        <taxon>Actinomycetota</taxon>
        <taxon>Actinomycetes</taxon>
        <taxon>Mycobacteriales</taxon>
        <taxon>Tsukamurellaceae</taxon>
        <taxon>Tsukamurella</taxon>
    </lineage>
</organism>
<protein>
    <submittedName>
        <fullName evidence="1">Uncharacterized protein</fullName>
    </submittedName>
</protein>
<dbReference type="Proteomes" id="UP000676853">
    <property type="component" value="Unassembled WGS sequence"/>
</dbReference>
<proteinExistence type="predicted"/>